<keyword evidence="3" id="KW-1185">Reference proteome</keyword>
<keyword evidence="1" id="KW-0732">Signal</keyword>
<feature type="chain" id="PRO_5047450052" description="DUF4142 domain-containing protein" evidence="1">
    <location>
        <begin position="32"/>
        <end position="179"/>
    </location>
</feature>
<dbReference type="EMBL" id="JALHLG010000018">
    <property type="protein sequence ID" value="MCJ2187744.1"/>
    <property type="molecule type" value="Genomic_DNA"/>
</dbReference>
<evidence type="ECO:0000313" key="2">
    <source>
        <dbReference type="EMBL" id="MCJ2187744.1"/>
    </source>
</evidence>
<proteinExistence type="predicted"/>
<name>A0ABT0BRS2_9SPHN</name>
<dbReference type="Proteomes" id="UP001202281">
    <property type="component" value="Unassembled WGS sequence"/>
</dbReference>
<evidence type="ECO:0000313" key="3">
    <source>
        <dbReference type="Proteomes" id="UP001202281"/>
    </source>
</evidence>
<protein>
    <recommendedName>
        <fullName evidence="4">DUF4142 domain-containing protein</fullName>
    </recommendedName>
</protein>
<dbReference type="RefSeq" id="WP_243921732.1">
    <property type="nucleotide sequence ID" value="NZ_JALHLG010000018.1"/>
</dbReference>
<accession>A0ABT0BRS2</accession>
<feature type="signal peptide" evidence="1">
    <location>
        <begin position="1"/>
        <end position="31"/>
    </location>
</feature>
<comment type="caution">
    <text evidence="2">The sequence shown here is derived from an EMBL/GenBank/DDBJ whole genome shotgun (WGS) entry which is preliminary data.</text>
</comment>
<organism evidence="2 3">
    <name type="scientific">Novosphingobium beihaiensis</name>
    <dbReference type="NCBI Taxonomy" id="2930389"/>
    <lineage>
        <taxon>Bacteria</taxon>
        <taxon>Pseudomonadati</taxon>
        <taxon>Pseudomonadota</taxon>
        <taxon>Alphaproteobacteria</taxon>
        <taxon>Sphingomonadales</taxon>
        <taxon>Sphingomonadaceae</taxon>
        <taxon>Novosphingobium</taxon>
    </lineage>
</organism>
<evidence type="ECO:0000256" key="1">
    <source>
        <dbReference type="SAM" id="SignalP"/>
    </source>
</evidence>
<evidence type="ECO:0008006" key="4">
    <source>
        <dbReference type="Google" id="ProtNLM"/>
    </source>
</evidence>
<sequence length="179" mass="18303">MIRAKARLPLVPPAILLALPLALLASACSTAGRYPSLALRDVERAKPVAGDPAPPVRPLPPASASLVTRLDGLVAIARDADRQFQAQRPAAERAVGAAGDVGSDSWSTASVALASLESSRSNAMAALGDLDTLYVDARTAGALEETPSAKAIAAARDQVNGWVAAQDDVIAHLSARLPG</sequence>
<reference evidence="2 3" key="1">
    <citation type="submission" date="2022-04" db="EMBL/GenBank/DDBJ databases">
        <title>Identification of a novel bacterium isolated from mangrove sediments.</title>
        <authorList>
            <person name="Pan X."/>
        </authorList>
    </citation>
    <scope>NUCLEOTIDE SEQUENCE [LARGE SCALE GENOMIC DNA]</scope>
    <source>
        <strain evidence="2 3">B2638</strain>
    </source>
</reference>
<gene>
    <name evidence="2" type="ORF">MTR66_13065</name>
</gene>
<dbReference type="PROSITE" id="PS51257">
    <property type="entry name" value="PROKAR_LIPOPROTEIN"/>
    <property type="match status" value="1"/>
</dbReference>